<evidence type="ECO:0000256" key="1">
    <source>
        <dbReference type="ARBA" id="ARBA00022694"/>
    </source>
</evidence>
<accession>A0A2U1J1E1</accession>
<keyword evidence="5" id="KW-1185">Reference proteome</keyword>
<evidence type="ECO:0000259" key="2">
    <source>
        <dbReference type="Pfam" id="PF09631"/>
    </source>
</evidence>
<proteinExistence type="predicted"/>
<keyword evidence="1" id="KW-0819">tRNA processing</keyword>
<gene>
    <name evidence="4" type="ORF">BB558_003284</name>
    <name evidence="3" type="ORF">BB558_005202</name>
</gene>
<reference evidence="3 5" key="1">
    <citation type="journal article" date="2018" name="MBio">
        <title>Comparative Genomics Reveals the Core Gene Toolbox for the Fungus-Insect Symbiosis.</title>
        <authorList>
            <person name="Wang Y."/>
            <person name="Stata M."/>
            <person name="Wang W."/>
            <person name="Stajich J.E."/>
            <person name="White M.M."/>
            <person name="Moncalvo J.M."/>
        </authorList>
    </citation>
    <scope>NUCLEOTIDE SEQUENCE [LARGE SCALE GENOMIC DNA]</scope>
    <source>
        <strain evidence="3 5">AUS-126-30</strain>
    </source>
</reference>
<comment type="caution">
    <text evidence="3">The sequence shown here is derived from an EMBL/GenBank/DDBJ whole genome shotgun (WGS) entry which is preliminary data.</text>
</comment>
<dbReference type="Pfam" id="PF09631">
    <property type="entry name" value="Sen15"/>
    <property type="match status" value="1"/>
</dbReference>
<protein>
    <recommendedName>
        <fullName evidence="2">tRNA-splicing endonuclease subunit Sen15 domain-containing protein</fullName>
    </recommendedName>
</protein>
<dbReference type="AlphaFoldDB" id="A0A2U1J1E1"/>
<feature type="domain" description="tRNA-splicing endonuclease subunit Sen15" evidence="2">
    <location>
        <begin position="42"/>
        <end position="78"/>
    </location>
</feature>
<evidence type="ECO:0000313" key="5">
    <source>
        <dbReference type="Proteomes" id="UP000245591"/>
    </source>
</evidence>
<dbReference type="Proteomes" id="UP000245591">
    <property type="component" value="Unassembled WGS sequence"/>
</dbReference>
<dbReference type="InterPro" id="IPR036167">
    <property type="entry name" value="tRNA_intron_Endo_cat-like_sf"/>
</dbReference>
<organism evidence="3 5">
    <name type="scientific">Smittium angustum</name>
    <dbReference type="NCBI Taxonomy" id="133377"/>
    <lineage>
        <taxon>Eukaryota</taxon>
        <taxon>Fungi</taxon>
        <taxon>Fungi incertae sedis</taxon>
        <taxon>Zoopagomycota</taxon>
        <taxon>Kickxellomycotina</taxon>
        <taxon>Harpellomycetes</taxon>
        <taxon>Harpellales</taxon>
        <taxon>Legeriomycetaceae</taxon>
        <taxon>Smittium</taxon>
    </lineage>
</organism>
<sequence length="82" mass="9331">MVTIIIQRSTNKISVQGYEKLEINVLDGQYRPFLLNELQNSVFVPTSSKETWDPKKFTLAIVGDDGTVVYYNLYNGFDPLPS</sequence>
<dbReference type="SUPFAM" id="SSF53032">
    <property type="entry name" value="tRNA-intron endonuclease catalytic domain-like"/>
    <property type="match status" value="1"/>
</dbReference>
<dbReference type="GO" id="GO:0006388">
    <property type="term" value="P:tRNA splicing, via endonucleolytic cleavage and ligation"/>
    <property type="evidence" value="ECO:0007669"/>
    <property type="project" value="InterPro"/>
</dbReference>
<evidence type="ECO:0000313" key="3">
    <source>
        <dbReference type="EMBL" id="PVZ98792.1"/>
    </source>
</evidence>
<dbReference type="InterPro" id="IPR018593">
    <property type="entry name" value="tRNA-endonuc_su_Sen15"/>
</dbReference>
<name>A0A2U1J1E1_SMIAN</name>
<evidence type="ECO:0000313" key="4">
    <source>
        <dbReference type="EMBL" id="PWA00664.1"/>
    </source>
</evidence>
<dbReference type="EMBL" id="MBFU01000509">
    <property type="protein sequence ID" value="PVZ98792.1"/>
    <property type="molecule type" value="Genomic_DNA"/>
</dbReference>
<dbReference type="EMBL" id="MBFU01000320">
    <property type="protein sequence ID" value="PWA00664.1"/>
    <property type="molecule type" value="Genomic_DNA"/>
</dbReference>